<dbReference type="Proteomes" id="UP001324115">
    <property type="component" value="Unassembled WGS sequence"/>
</dbReference>
<dbReference type="PANTHER" id="PTHR33325">
    <property type="entry name" value="ZINC FINGER, CCHC-TYPE-RELATED"/>
    <property type="match status" value="1"/>
</dbReference>
<accession>A0AAN7FPQ5</accession>
<evidence type="ECO:0000313" key="2">
    <source>
        <dbReference type="Proteomes" id="UP001324115"/>
    </source>
</evidence>
<dbReference type="EMBL" id="JAXUIC010000003">
    <property type="protein sequence ID" value="KAK4597753.1"/>
    <property type="molecule type" value="Genomic_DNA"/>
</dbReference>
<reference evidence="1 2" key="1">
    <citation type="journal article" date="2023" name="G3 (Bethesda)">
        <title>A haplotype-resolved chromosome-scale genome for Quercus rubra L. provides insights into the genetics of adaptive traits for red oak species.</title>
        <authorList>
            <person name="Kapoor B."/>
            <person name="Jenkins J."/>
            <person name="Schmutz J."/>
            <person name="Zhebentyayeva T."/>
            <person name="Kuelheim C."/>
            <person name="Coggeshall M."/>
            <person name="Heim C."/>
            <person name="Lasky J.R."/>
            <person name="Leites L."/>
            <person name="Islam-Faridi N."/>
            <person name="Romero-Severson J."/>
            <person name="DeLeo V.L."/>
            <person name="Lucas S.M."/>
            <person name="Lazic D."/>
            <person name="Gailing O."/>
            <person name="Carlson J."/>
            <person name="Staton M."/>
        </authorList>
    </citation>
    <scope>NUCLEOTIDE SEQUENCE [LARGE SCALE GENOMIC DNA]</scope>
    <source>
        <strain evidence="1">Pseudo-F2</strain>
    </source>
</reference>
<name>A0AAN7FPQ5_QUERU</name>
<dbReference type="PANTHER" id="PTHR33325:SF11">
    <property type="entry name" value="COLD SHOCK DOMAIN-CONTAINING PROTEIN 4-LIKE"/>
    <property type="match status" value="1"/>
</dbReference>
<gene>
    <name evidence="1" type="ORF">RGQ29_015317</name>
</gene>
<protein>
    <submittedName>
        <fullName evidence="1">Uncharacterized protein</fullName>
    </submittedName>
</protein>
<comment type="caution">
    <text evidence="1">The sequence shown here is derived from an EMBL/GenBank/DDBJ whole genome shotgun (WGS) entry which is preliminary data.</text>
</comment>
<sequence>MSNLAKLEFNALDISGKDYLSWVLDVEIHLEAMALTETIKDGNRASSHNKTKEMIFIRHHLHEELKTQLCGEKVTEEDMFEKTFTAFHASNILLQQQY</sequence>
<proteinExistence type="predicted"/>
<dbReference type="AlphaFoldDB" id="A0AAN7FPQ5"/>
<keyword evidence="2" id="KW-1185">Reference proteome</keyword>
<organism evidence="1 2">
    <name type="scientific">Quercus rubra</name>
    <name type="common">Northern red oak</name>
    <name type="synonym">Quercus borealis</name>
    <dbReference type="NCBI Taxonomy" id="3512"/>
    <lineage>
        <taxon>Eukaryota</taxon>
        <taxon>Viridiplantae</taxon>
        <taxon>Streptophyta</taxon>
        <taxon>Embryophyta</taxon>
        <taxon>Tracheophyta</taxon>
        <taxon>Spermatophyta</taxon>
        <taxon>Magnoliopsida</taxon>
        <taxon>eudicotyledons</taxon>
        <taxon>Gunneridae</taxon>
        <taxon>Pentapetalae</taxon>
        <taxon>rosids</taxon>
        <taxon>fabids</taxon>
        <taxon>Fagales</taxon>
        <taxon>Fagaceae</taxon>
        <taxon>Quercus</taxon>
    </lineage>
</organism>
<evidence type="ECO:0000313" key="1">
    <source>
        <dbReference type="EMBL" id="KAK4597753.1"/>
    </source>
</evidence>